<organism evidence="1 2">
    <name type="scientific">Aphanomyces euteiches</name>
    <dbReference type="NCBI Taxonomy" id="100861"/>
    <lineage>
        <taxon>Eukaryota</taxon>
        <taxon>Sar</taxon>
        <taxon>Stramenopiles</taxon>
        <taxon>Oomycota</taxon>
        <taxon>Saprolegniomycetes</taxon>
        <taxon>Saprolegniales</taxon>
        <taxon>Verrucalvaceae</taxon>
        <taxon>Aphanomyces</taxon>
    </lineage>
</organism>
<sequence length="171" mass="20119">MTSPQFQPMYAIAAFGKLHPRKRAVRVVSKRMCSNCLAIEAQDLKPLRPHHAKSFIVCERCYKSPLFHKIRYDDEVSYYGVKRYCSHCHRRQSREIPPLERANGTHLVCRTCSWLPKFSEIRHKQAASQYGLTRKQFESIPSRIQGSYRRRYILEDVHNLAIRLQLISDTN</sequence>
<name>A0A6G0XEY2_9STRA</name>
<gene>
    <name evidence="1" type="ORF">Ae201684_005563</name>
</gene>
<dbReference type="Proteomes" id="UP000481153">
    <property type="component" value="Unassembled WGS sequence"/>
</dbReference>
<dbReference type="VEuPathDB" id="FungiDB:AeMF1_018356"/>
<protein>
    <submittedName>
        <fullName evidence="1">Uncharacterized protein</fullName>
    </submittedName>
</protein>
<accession>A0A6G0XEY2</accession>
<keyword evidence="2" id="KW-1185">Reference proteome</keyword>
<evidence type="ECO:0000313" key="1">
    <source>
        <dbReference type="EMBL" id="KAF0738635.1"/>
    </source>
</evidence>
<dbReference type="AlphaFoldDB" id="A0A6G0XEY2"/>
<evidence type="ECO:0000313" key="2">
    <source>
        <dbReference type="Proteomes" id="UP000481153"/>
    </source>
</evidence>
<comment type="caution">
    <text evidence="1">The sequence shown here is derived from an EMBL/GenBank/DDBJ whole genome shotgun (WGS) entry which is preliminary data.</text>
</comment>
<reference evidence="1 2" key="1">
    <citation type="submission" date="2019-07" db="EMBL/GenBank/DDBJ databases">
        <title>Genomics analysis of Aphanomyces spp. identifies a new class of oomycete effector associated with host adaptation.</title>
        <authorList>
            <person name="Gaulin E."/>
        </authorList>
    </citation>
    <scope>NUCLEOTIDE SEQUENCE [LARGE SCALE GENOMIC DNA]</scope>
    <source>
        <strain evidence="1 2">ATCC 201684</strain>
    </source>
</reference>
<dbReference type="EMBL" id="VJMJ01000071">
    <property type="protein sequence ID" value="KAF0738635.1"/>
    <property type="molecule type" value="Genomic_DNA"/>
</dbReference>
<proteinExistence type="predicted"/>